<evidence type="ECO:0000313" key="2">
    <source>
        <dbReference type="Proteomes" id="UP001605989"/>
    </source>
</evidence>
<evidence type="ECO:0000313" key="1">
    <source>
        <dbReference type="EMBL" id="MFG6273979.1"/>
    </source>
</evidence>
<name>A0ABW7DS66_9FIRM</name>
<keyword evidence="2" id="KW-1185">Reference proteome</keyword>
<dbReference type="EMBL" id="JBIEKR010000012">
    <property type="protein sequence ID" value="MFG6273979.1"/>
    <property type="molecule type" value="Genomic_DNA"/>
</dbReference>
<dbReference type="Proteomes" id="UP001605989">
    <property type="component" value="Unassembled WGS sequence"/>
</dbReference>
<proteinExistence type="predicted"/>
<dbReference type="RefSeq" id="WP_162816224.1">
    <property type="nucleotide sequence ID" value="NZ_CP011940.1"/>
</dbReference>
<protein>
    <submittedName>
        <fullName evidence="1">Uncharacterized protein</fullName>
    </submittedName>
</protein>
<comment type="caution">
    <text evidence="1">The sequence shown here is derived from an EMBL/GenBank/DDBJ whole genome shotgun (WGS) entry which is preliminary data.</text>
</comment>
<reference evidence="1 2" key="1">
    <citation type="submission" date="2024-10" db="EMBL/GenBank/DDBJ databases">
        <authorList>
            <person name="Sang B.-I."/>
            <person name="Prabhaharan D."/>
        </authorList>
    </citation>
    <scope>NUCLEOTIDE SEQUENCE [LARGE SCALE GENOMIC DNA]</scope>
    <source>
        <strain evidence="1 2">MH</strain>
    </source>
</reference>
<gene>
    <name evidence="1" type="ORF">ACGTZG_12370</name>
</gene>
<accession>A0ABW7DS66</accession>
<sequence length="149" mass="16358">MKVFQILKGQVLIIDGDKQYSDSVDNFKTDAGLAGVPDLIIYDDNQECCVVDGNFLAYPNALYQSYIDRIAELIAAKAKREYVAPAEPTAEEKLAAAKAQLKADYDEAVESLTADMATALLRGDTDAQKSIQHDFADLQDAYKEESEAL</sequence>
<organism evidence="1 2">
    <name type="scientific">Megasphaera hexanoica</name>
    <dbReference type="NCBI Taxonomy" id="1675036"/>
    <lineage>
        <taxon>Bacteria</taxon>
        <taxon>Bacillati</taxon>
        <taxon>Bacillota</taxon>
        <taxon>Negativicutes</taxon>
        <taxon>Veillonellales</taxon>
        <taxon>Veillonellaceae</taxon>
        <taxon>Megasphaera</taxon>
    </lineage>
</organism>